<organism evidence="2 3">
    <name type="scientific">Burkholderia cepacia</name>
    <name type="common">Pseudomonas cepacia</name>
    <dbReference type="NCBI Taxonomy" id="292"/>
    <lineage>
        <taxon>Bacteria</taxon>
        <taxon>Pseudomonadati</taxon>
        <taxon>Pseudomonadota</taxon>
        <taxon>Betaproteobacteria</taxon>
        <taxon>Burkholderiales</taxon>
        <taxon>Burkholderiaceae</taxon>
        <taxon>Burkholderia</taxon>
        <taxon>Burkholderia cepacia complex</taxon>
    </lineage>
</organism>
<name>A0A2S8HXF1_BURCE</name>
<gene>
    <name evidence="2" type="ORF">C5615_37975</name>
</gene>
<proteinExistence type="predicted"/>
<dbReference type="Pfam" id="PF20178">
    <property type="entry name" value="ToxA_N"/>
    <property type="match status" value="2"/>
</dbReference>
<accession>A0A2S8HXF1</accession>
<feature type="domain" description="Dermonecrotic toxin N-terminal" evidence="1">
    <location>
        <begin position="299"/>
        <end position="493"/>
    </location>
</feature>
<dbReference type="EMBL" id="PUIQ01000121">
    <property type="protein sequence ID" value="PQP07254.1"/>
    <property type="molecule type" value="Genomic_DNA"/>
</dbReference>
<feature type="domain" description="Dermonecrotic toxin N-terminal" evidence="1">
    <location>
        <begin position="1"/>
        <end position="158"/>
    </location>
</feature>
<comment type="caution">
    <text evidence="2">The sequence shown here is derived from an EMBL/GenBank/DDBJ whole genome shotgun (WGS) entry which is preliminary data.</text>
</comment>
<dbReference type="Proteomes" id="UP000238206">
    <property type="component" value="Unassembled WGS sequence"/>
</dbReference>
<reference evidence="2 3" key="1">
    <citation type="submission" date="2018-02" db="EMBL/GenBank/DDBJ databases">
        <title>Draft genome sequencing of Burkholderia cepacia Y14-15.</title>
        <authorList>
            <person name="Zheng B.-X."/>
        </authorList>
    </citation>
    <scope>NUCLEOTIDE SEQUENCE [LARGE SCALE GENOMIC DNA]</scope>
    <source>
        <strain evidence="2 3">Y14-15</strain>
    </source>
</reference>
<protein>
    <recommendedName>
        <fullName evidence="1">Dermonecrotic toxin N-terminal domain-containing protein</fullName>
    </recommendedName>
</protein>
<dbReference type="InterPro" id="IPR046673">
    <property type="entry name" value="ToxA_N"/>
</dbReference>
<evidence type="ECO:0000259" key="1">
    <source>
        <dbReference type="Pfam" id="PF20178"/>
    </source>
</evidence>
<evidence type="ECO:0000313" key="2">
    <source>
        <dbReference type="EMBL" id="PQP07254.1"/>
    </source>
</evidence>
<evidence type="ECO:0000313" key="3">
    <source>
        <dbReference type="Proteomes" id="UP000238206"/>
    </source>
</evidence>
<sequence length="1419" mass="156761">MTPDVLKTMLATLDVNSDYVDALKQKFNSGETANALVDAIDSRLQHSAYSARLDGDLSAADYELIQSVRNVSGSEDPPSSSQLGGLKMTVDDRSQVSDQFKDILVFHDSKPGNKRFVMYAPGAPDKEFYSANSEDGLSRVVYNWTKTEAGRRYLVNQLDPANREKALAFLEKGLGWKLSAEGDGTPTVGWKEFSGVPYLSRLGDAAAERGRAQVAEAEAAIRPTWYAGASAAERKQFDMLNAASTAATEAYQKEVDPESFREYAHKQVQDSVNASLRTRGVDLQVDPDTVEVEVNGSWRTLTDVVTYGYRDTTRFNFVDFAKFRSTVGQDVSALNEPKTAKGHAIRQDIDSLARGSYIGDKYVQMTTEKHLSNRLSQRQDLHQTATAAMMRRDALEAKFNNQLTAEQYQAVSALIDQWHTRDTASSRDIAAGKAPGFYQFKLNDKEVRGVYALRVSRPTSSTLDELIYTPGAPDGKVFRSRDDIKQSLAKDAAHPYQSTVDYFTDRMLHTDRNAPAIRDLAWNIKNKDDAGIRTDTSTRISGKTNLEYDRSVQRLIDDVKATTKSRGEVVGELAWNTINYAVTAVTLPFGLAAGLPALARLVQLPKLALRLASGFKAFPWHLPFQTFSAVTGGGLAAKGFTDGVAAAQDGDRAAAFGNFASGILDLAGAAGDILDVAKGLKYLNGRVKRLPSTALSSKPAATAPTARPGKTELLETSDRDTLVVNSKLRVDLPPGNAVTRTDGYLAGVTEIAGPNGSTRYFVPDGNRYLEVVRDDDYLTLRVVDPRKRGQQAYYTPIKQNEHMQWVFNRDVGGRAGGKGDDFQGMNSRLAELPNKRIANLAEFERLKPDLVNYLSTPANKKTLDRLIDLAAAKGKITLDDRAAALAKTNQYERASEFLSTFTSRCHPDDRSNFPDLLKIASNEDAAGSALATIQSRVAQERRALEEWPARITSEGYLEGKALEQQQQALSEVLASYSNSAVFERLLDIQVANGRIGAGDAFRMRNYHRDWPPYDRARYFLSTSSARQGSSWHTTFAEDLQQAIISTPGAVSDRSPLATMSVEYGRRLDNLPQRLRSQSPFDRAAFERLQPDLASYLSASANERTFDNLIDLAAAEGKITLNDRATVLAQTERYARASEFLSTFNNGNSSDDMSSFRGLLENAIRNNEETGRSALLKIDGLMRKEQGELAAWQAQNASLSRETFASSHQHHLANILSKGGNHATLDRLIDLAAAERKITLDDRAAVLAKTNRYERAFEFLSTFDAGNYSDDIPSFRGLLEKAMHNGDAADSALATIQSRVAQERRALEEWPARITWGGQLEGKALEQQQHALSKILASYSNSAVFERLLDIQVANGRIGAVDAYQIRYNYLFSQPYERANSFLRTSYSHHGSGWHTTFAEDLQQAIDYVRWGTNVPNIRL</sequence>